<feature type="region of interest" description="Disordered" evidence="5">
    <location>
        <begin position="1"/>
        <end position="21"/>
    </location>
</feature>
<dbReference type="GO" id="GO:0005789">
    <property type="term" value="C:endoplasmic reticulum membrane"/>
    <property type="evidence" value="ECO:0007669"/>
    <property type="project" value="UniProtKB-SubCell"/>
</dbReference>
<sequence length="180" mass="19741">MASSSSSSPASSPPLISPNSSTASMASSASASSVVAHGAVYVSPPYRSSAQNKLRAMVTFAPRKSLFDISNENSTSNQFRGFFTLFWISLFLFTLRTYVRSMETHGWPLNFEFASMITSDGLTLALSDAVLVLNTGLCVPFAKAISKGWIKYYWLGLVIQHLWQCAVLFVAITWTFNRCP</sequence>
<organism evidence="7">
    <name type="scientific">Ganoderma boninense</name>
    <dbReference type="NCBI Taxonomy" id="34458"/>
    <lineage>
        <taxon>Eukaryota</taxon>
        <taxon>Fungi</taxon>
        <taxon>Dikarya</taxon>
        <taxon>Basidiomycota</taxon>
        <taxon>Agaricomycotina</taxon>
        <taxon>Agaricomycetes</taxon>
        <taxon>Polyporales</taxon>
        <taxon>Polyporaceae</taxon>
        <taxon>Ganoderma</taxon>
    </lineage>
</organism>
<gene>
    <name evidence="7" type="primary">J9WUP1</name>
</gene>
<dbReference type="PANTHER" id="PTHR10408">
    <property type="entry name" value="STEROL O-ACYLTRANSFERASE"/>
    <property type="match status" value="1"/>
</dbReference>
<keyword evidence="6" id="KW-0472">Membrane</keyword>
<evidence type="ECO:0000256" key="3">
    <source>
        <dbReference type="ARBA" id="ARBA00022824"/>
    </source>
</evidence>
<keyword evidence="6" id="KW-1133">Transmembrane helix</keyword>
<evidence type="ECO:0000256" key="1">
    <source>
        <dbReference type="ARBA" id="ARBA00004477"/>
    </source>
</evidence>
<dbReference type="AlphaFoldDB" id="A0A5K1JYI4"/>
<evidence type="ECO:0000256" key="4">
    <source>
        <dbReference type="ARBA" id="ARBA00023315"/>
    </source>
</evidence>
<feature type="transmembrane region" description="Helical" evidence="6">
    <location>
        <begin position="82"/>
        <end position="101"/>
    </location>
</feature>
<dbReference type="EMBL" id="LR726052">
    <property type="protein sequence ID" value="VWO96992.1"/>
    <property type="molecule type" value="Genomic_DNA"/>
</dbReference>
<keyword evidence="3" id="KW-0256">Endoplasmic reticulum</keyword>
<reference evidence="7" key="1">
    <citation type="submission" date="2019-10" db="EMBL/GenBank/DDBJ databases">
        <authorList>
            <person name="Nor Muhammad N."/>
        </authorList>
    </citation>
    <scope>NUCLEOTIDE SEQUENCE</scope>
</reference>
<evidence type="ECO:0000256" key="2">
    <source>
        <dbReference type="ARBA" id="ARBA00022679"/>
    </source>
</evidence>
<protein>
    <submittedName>
        <fullName evidence="7">PacC</fullName>
    </submittedName>
</protein>
<evidence type="ECO:0000256" key="5">
    <source>
        <dbReference type="SAM" id="MobiDB-lite"/>
    </source>
</evidence>
<dbReference type="PANTHER" id="PTHR10408:SF9">
    <property type="entry name" value="STEROL O-ACYLTRANSFERASE 2-RELATED"/>
    <property type="match status" value="1"/>
</dbReference>
<feature type="transmembrane region" description="Helical" evidence="6">
    <location>
        <begin position="121"/>
        <end position="142"/>
    </location>
</feature>
<evidence type="ECO:0000313" key="7">
    <source>
        <dbReference type="EMBL" id="VWO96992.1"/>
    </source>
</evidence>
<keyword evidence="6" id="KW-0812">Transmembrane</keyword>
<feature type="transmembrane region" description="Helical" evidence="6">
    <location>
        <begin position="154"/>
        <end position="176"/>
    </location>
</feature>
<name>A0A5K1JYI4_9APHY</name>
<dbReference type="GO" id="GO:0034737">
    <property type="term" value="F:ergosterol O-acyltransferase activity"/>
    <property type="evidence" value="ECO:0007669"/>
    <property type="project" value="TreeGrafter"/>
</dbReference>
<dbReference type="GO" id="GO:0008204">
    <property type="term" value="P:ergosterol metabolic process"/>
    <property type="evidence" value="ECO:0007669"/>
    <property type="project" value="TreeGrafter"/>
</dbReference>
<comment type="subcellular location">
    <subcellularLocation>
        <location evidence="1">Endoplasmic reticulum membrane</location>
        <topology evidence="1">Multi-pass membrane protein</topology>
    </subcellularLocation>
</comment>
<keyword evidence="4" id="KW-0012">Acyltransferase</keyword>
<proteinExistence type="predicted"/>
<dbReference type="InterPro" id="IPR014371">
    <property type="entry name" value="Oat_ACAT_DAG_ARE"/>
</dbReference>
<evidence type="ECO:0000256" key="6">
    <source>
        <dbReference type="SAM" id="Phobius"/>
    </source>
</evidence>
<keyword evidence="2" id="KW-0808">Transferase</keyword>
<feature type="compositionally biased region" description="Low complexity" evidence="5">
    <location>
        <begin position="1"/>
        <end position="10"/>
    </location>
</feature>
<accession>A0A5K1JYI4</accession>